<feature type="coiled-coil region" evidence="1">
    <location>
        <begin position="99"/>
        <end position="203"/>
    </location>
</feature>
<organism evidence="3">
    <name type="scientific">viral metagenome</name>
    <dbReference type="NCBI Taxonomy" id="1070528"/>
    <lineage>
        <taxon>unclassified sequences</taxon>
        <taxon>metagenomes</taxon>
        <taxon>organismal metagenomes</taxon>
    </lineage>
</organism>
<evidence type="ECO:0000313" key="3">
    <source>
        <dbReference type="EMBL" id="QHU26636.1"/>
    </source>
</evidence>
<feature type="region of interest" description="Disordered" evidence="2">
    <location>
        <begin position="360"/>
        <end position="382"/>
    </location>
</feature>
<dbReference type="EMBL" id="MN740443">
    <property type="protein sequence ID" value="QHU26636.1"/>
    <property type="molecule type" value="Genomic_DNA"/>
</dbReference>
<evidence type="ECO:0000256" key="1">
    <source>
        <dbReference type="SAM" id="Coils"/>
    </source>
</evidence>
<sequence>MSNALKAAAESVFKGVAKNVEVAGRVAGEVSESAGNLAISTSKIAENAGKIAEEITGKLLDNTGKLTDNAGKIAVQGTEAGKEAAKALTHVVSVATNLTSAANSLAERAENSIKKANERRAIIEKEKNEILNATSSIKTETKITEETKRLEQQKQEIIKNAEVKKQQIENELLEETKNNEIERTKIEAEAQKIKKEFENAQLILAQTQQVAEINTYIGTRFGYKDSDCTKVGWNSSTFSSKKKNFYMVIGIMDIKTNTYLQVKFNKESGKDGYYVNKDGYIYKLQIIPNVETRTSLITRKPYYKELPSFAKIIHVKYTPNCFADEGSVNPNNANIDPEVDMTKYSIMTKLEEFIDYSRGGTKAKKTKSRNKKTIKKKRSKKN</sequence>
<keyword evidence="1" id="KW-0175">Coiled coil</keyword>
<feature type="compositionally biased region" description="Basic residues" evidence="2">
    <location>
        <begin position="361"/>
        <end position="382"/>
    </location>
</feature>
<dbReference type="AlphaFoldDB" id="A0A6C0L6S1"/>
<name>A0A6C0L6S1_9ZZZZ</name>
<proteinExistence type="predicted"/>
<accession>A0A6C0L6S1</accession>
<evidence type="ECO:0000256" key="2">
    <source>
        <dbReference type="SAM" id="MobiDB-lite"/>
    </source>
</evidence>
<reference evidence="3" key="1">
    <citation type="journal article" date="2020" name="Nature">
        <title>Giant virus diversity and host interactions through global metagenomics.</title>
        <authorList>
            <person name="Schulz F."/>
            <person name="Roux S."/>
            <person name="Paez-Espino D."/>
            <person name="Jungbluth S."/>
            <person name="Walsh D.A."/>
            <person name="Denef V.J."/>
            <person name="McMahon K.D."/>
            <person name="Konstantinidis K.T."/>
            <person name="Eloe-Fadrosh E.A."/>
            <person name="Kyrpides N.C."/>
            <person name="Woyke T."/>
        </authorList>
    </citation>
    <scope>NUCLEOTIDE SEQUENCE</scope>
    <source>
        <strain evidence="3">GVMAG-M-3300027759-42</strain>
    </source>
</reference>
<protein>
    <submittedName>
        <fullName evidence="3">Uncharacterized protein</fullName>
    </submittedName>
</protein>